<keyword evidence="1" id="KW-1133">Transmembrane helix</keyword>
<dbReference type="EMBL" id="DUZY01000001">
    <property type="protein sequence ID" value="DAD25553.1"/>
    <property type="molecule type" value="Genomic_DNA"/>
</dbReference>
<keyword evidence="1" id="KW-0472">Membrane</keyword>
<keyword evidence="1" id="KW-0812">Transmembrane</keyword>
<keyword evidence="4" id="KW-1185">Reference proteome</keyword>
<feature type="transmembrane region" description="Helical" evidence="1">
    <location>
        <begin position="164"/>
        <end position="181"/>
    </location>
</feature>
<protein>
    <submittedName>
        <fullName evidence="2">Uncharacterized protein</fullName>
    </submittedName>
</protein>
<proteinExistence type="predicted"/>
<name>A0A822Y0M2_NELNU</name>
<evidence type="ECO:0000313" key="2">
    <source>
        <dbReference type="EMBL" id="DAD25553.1"/>
    </source>
</evidence>
<comment type="caution">
    <text evidence="2">The sequence shown here is derived from an EMBL/GenBank/DDBJ whole genome shotgun (WGS) entry which is preliminary data.</text>
</comment>
<dbReference type="AlphaFoldDB" id="A0A822Y0M2"/>
<reference evidence="2 4" key="1">
    <citation type="journal article" date="2020" name="Mol. Biol. Evol.">
        <title>Distinct Expression and Methylation Patterns for Genes with Different Fates following a Single Whole-Genome Duplication in Flowering Plants.</title>
        <authorList>
            <person name="Shi T."/>
            <person name="Rahmani R.S."/>
            <person name="Gugger P.F."/>
            <person name="Wang M."/>
            <person name="Li H."/>
            <person name="Zhang Y."/>
            <person name="Li Z."/>
            <person name="Wang Q."/>
            <person name="Van de Peer Y."/>
            <person name="Marchal K."/>
            <person name="Chen J."/>
        </authorList>
    </citation>
    <scope>NUCLEOTIDE SEQUENCE [LARGE SCALE GENOMIC DNA]</scope>
    <source>
        <tissue evidence="2">Leaf</tissue>
    </source>
</reference>
<evidence type="ECO:0000313" key="4">
    <source>
        <dbReference type="Proteomes" id="UP000607653"/>
    </source>
</evidence>
<feature type="transmembrane region" description="Helical" evidence="1">
    <location>
        <begin position="78"/>
        <end position="95"/>
    </location>
</feature>
<dbReference type="EMBL" id="DUZY01000001">
    <property type="protein sequence ID" value="DAD25606.1"/>
    <property type="molecule type" value="Genomic_DNA"/>
</dbReference>
<evidence type="ECO:0000313" key="3">
    <source>
        <dbReference type="EMBL" id="DAD25606.1"/>
    </source>
</evidence>
<accession>A0A822Y0M2</accession>
<dbReference type="Proteomes" id="UP000607653">
    <property type="component" value="Unassembled WGS sequence"/>
</dbReference>
<organism evidence="2 4">
    <name type="scientific">Nelumbo nucifera</name>
    <name type="common">Sacred lotus</name>
    <dbReference type="NCBI Taxonomy" id="4432"/>
    <lineage>
        <taxon>Eukaryota</taxon>
        <taxon>Viridiplantae</taxon>
        <taxon>Streptophyta</taxon>
        <taxon>Embryophyta</taxon>
        <taxon>Tracheophyta</taxon>
        <taxon>Spermatophyta</taxon>
        <taxon>Magnoliopsida</taxon>
        <taxon>Proteales</taxon>
        <taxon>Nelumbonaceae</taxon>
        <taxon>Nelumbo</taxon>
    </lineage>
</organism>
<sequence>MPLADPIFSWWRALPAAAHQLPGHLAAALDSKREYTAKLLRSPERVIGLGDATRVSARTRAFGLTHALNLSYAKDHRFILLTCLLVGFGLWWAVFPEPLLWQPSACCSPEYASMIRDPLNLGVCPLRFLGFPCPHIQHYHDQVMEVFSEPESFDPLQIQPDRKTLSLAVMIGVIILALALGDSVTPEGTLL</sequence>
<evidence type="ECO:0000256" key="1">
    <source>
        <dbReference type="SAM" id="Phobius"/>
    </source>
</evidence>
<gene>
    <name evidence="2" type="ORF">HUJ06_027017</name>
    <name evidence="3" type="ORF">HUJ06_027070</name>
</gene>